<dbReference type="CDD" id="cd06261">
    <property type="entry name" value="TM_PBP2"/>
    <property type="match status" value="1"/>
</dbReference>
<proteinExistence type="inferred from homology"/>
<keyword evidence="3 8" id="KW-0813">Transport</keyword>
<dbReference type="PANTHER" id="PTHR30614">
    <property type="entry name" value="MEMBRANE COMPONENT OF AMINO ACID ABC TRANSPORTER"/>
    <property type="match status" value="1"/>
</dbReference>
<dbReference type="OrthoDB" id="9771188at2"/>
<dbReference type="GO" id="GO:0006865">
    <property type="term" value="P:amino acid transport"/>
    <property type="evidence" value="ECO:0007669"/>
    <property type="project" value="TreeGrafter"/>
</dbReference>
<gene>
    <name evidence="10" type="ORF">C7374_105106</name>
</gene>
<dbReference type="RefSeq" id="WP_111575222.1">
    <property type="nucleotide sequence ID" value="NZ_JBHEEY010000004.1"/>
</dbReference>
<evidence type="ECO:0000256" key="8">
    <source>
        <dbReference type="RuleBase" id="RU363032"/>
    </source>
</evidence>
<evidence type="ECO:0000256" key="1">
    <source>
        <dbReference type="ARBA" id="ARBA00004429"/>
    </source>
</evidence>
<dbReference type="PROSITE" id="PS50928">
    <property type="entry name" value="ABC_TM1"/>
    <property type="match status" value="1"/>
</dbReference>
<feature type="domain" description="ABC transmembrane type-1" evidence="9">
    <location>
        <begin position="176"/>
        <end position="372"/>
    </location>
</feature>
<keyword evidence="11" id="KW-1185">Reference proteome</keyword>
<dbReference type="SUPFAM" id="SSF161098">
    <property type="entry name" value="MetI-like"/>
    <property type="match status" value="1"/>
</dbReference>
<feature type="transmembrane region" description="Helical" evidence="8">
    <location>
        <begin position="322"/>
        <end position="339"/>
    </location>
</feature>
<dbReference type="InterPro" id="IPR035906">
    <property type="entry name" value="MetI-like_sf"/>
</dbReference>
<dbReference type="EMBL" id="QLMK01000005">
    <property type="protein sequence ID" value="RAK29056.1"/>
    <property type="molecule type" value="Genomic_DNA"/>
</dbReference>
<keyword evidence="7 8" id="KW-0472">Membrane</keyword>
<evidence type="ECO:0000259" key="9">
    <source>
        <dbReference type="PROSITE" id="PS50928"/>
    </source>
</evidence>
<protein>
    <submittedName>
        <fullName evidence="10">General L-amino acid ABC transporter membrane protein</fullName>
    </submittedName>
</protein>
<comment type="similarity">
    <text evidence="2">Belongs to the binding-protein-dependent transport system permease family. HisMQ subfamily.</text>
</comment>
<keyword evidence="5 8" id="KW-0812">Transmembrane</keyword>
<comment type="subcellular location">
    <subcellularLocation>
        <location evidence="1">Cell inner membrane</location>
        <topology evidence="1">Multi-pass membrane protein</topology>
    </subcellularLocation>
    <subcellularLocation>
        <location evidence="8">Cell membrane</location>
        <topology evidence="8">Multi-pass membrane protein</topology>
    </subcellularLocation>
</comment>
<evidence type="ECO:0000313" key="11">
    <source>
        <dbReference type="Proteomes" id="UP000249453"/>
    </source>
</evidence>
<dbReference type="AlphaFoldDB" id="A0A364JVB7"/>
<evidence type="ECO:0000313" key="10">
    <source>
        <dbReference type="EMBL" id="RAK29056.1"/>
    </source>
</evidence>
<feature type="transmembrane region" description="Helical" evidence="8">
    <location>
        <begin position="34"/>
        <end position="55"/>
    </location>
</feature>
<dbReference type="InterPro" id="IPR000515">
    <property type="entry name" value="MetI-like"/>
</dbReference>
<evidence type="ECO:0000256" key="3">
    <source>
        <dbReference type="ARBA" id="ARBA00022448"/>
    </source>
</evidence>
<keyword evidence="4" id="KW-1003">Cell membrane</keyword>
<evidence type="ECO:0000256" key="7">
    <source>
        <dbReference type="ARBA" id="ARBA00023136"/>
    </source>
</evidence>
<evidence type="ECO:0000256" key="4">
    <source>
        <dbReference type="ARBA" id="ARBA00022475"/>
    </source>
</evidence>
<dbReference type="InterPro" id="IPR043429">
    <property type="entry name" value="ArtM/GltK/GlnP/TcyL/YhdX-like"/>
</dbReference>
<evidence type="ECO:0000256" key="5">
    <source>
        <dbReference type="ARBA" id="ARBA00022692"/>
    </source>
</evidence>
<comment type="caution">
    <text evidence="10">The sequence shown here is derived from an EMBL/GenBank/DDBJ whole genome shotgun (WGS) entry which is preliminary data.</text>
</comment>
<dbReference type="GO" id="GO:0043190">
    <property type="term" value="C:ATP-binding cassette (ABC) transporter complex"/>
    <property type="evidence" value="ECO:0007669"/>
    <property type="project" value="InterPro"/>
</dbReference>
<feature type="transmembrane region" description="Helical" evidence="8">
    <location>
        <begin position="115"/>
        <end position="133"/>
    </location>
</feature>
<dbReference type="Gene3D" id="1.10.3720.10">
    <property type="entry name" value="MetI-like"/>
    <property type="match status" value="1"/>
</dbReference>
<feature type="transmembrane region" description="Helical" evidence="8">
    <location>
        <begin position="351"/>
        <end position="369"/>
    </location>
</feature>
<feature type="transmembrane region" description="Helical" evidence="8">
    <location>
        <begin position="140"/>
        <end position="163"/>
    </location>
</feature>
<keyword evidence="6 8" id="KW-1133">Transmembrane helix</keyword>
<dbReference type="Pfam" id="PF00528">
    <property type="entry name" value="BPD_transp_1"/>
    <property type="match status" value="1"/>
</dbReference>
<evidence type="ECO:0000256" key="2">
    <source>
        <dbReference type="ARBA" id="ARBA00010072"/>
    </source>
</evidence>
<dbReference type="GO" id="GO:0022857">
    <property type="term" value="F:transmembrane transporter activity"/>
    <property type="evidence" value="ECO:0007669"/>
    <property type="project" value="InterPro"/>
</dbReference>
<evidence type="ECO:0000256" key="6">
    <source>
        <dbReference type="ARBA" id="ARBA00022989"/>
    </source>
</evidence>
<dbReference type="InterPro" id="IPR010065">
    <property type="entry name" value="AA_ABC_transptr_permease_3TM"/>
</dbReference>
<dbReference type="Proteomes" id="UP000249453">
    <property type="component" value="Unassembled WGS sequence"/>
</dbReference>
<name>A0A364JVB7_9HYPH</name>
<feature type="transmembrane region" description="Helical" evidence="8">
    <location>
        <begin position="175"/>
        <end position="200"/>
    </location>
</feature>
<accession>A0A364JVB7</accession>
<feature type="transmembrane region" description="Helical" evidence="8">
    <location>
        <begin position="221"/>
        <end position="239"/>
    </location>
</feature>
<organism evidence="10 11">
    <name type="scientific">Falsochrobactrum ovis</name>
    <dbReference type="NCBI Taxonomy" id="1293442"/>
    <lineage>
        <taxon>Bacteria</taxon>
        <taxon>Pseudomonadati</taxon>
        <taxon>Pseudomonadota</taxon>
        <taxon>Alphaproteobacteria</taxon>
        <taxon>Hyphomicrobiales</taxon>
        <taxon>Brucellaceae</taxon>
        <taxon>Falsochrobactrum</taxon>
    </lineage>
</organism>
<dbReference type="PANTHER" id="PTHR30614:SF41">
    <property type="entry name" value="INNER MEMBRANE AMINO-ACID ABC TRANSPORTER PERMEASE PROTEIN YHDY"/>
    <property type="match status" value="1"/>
</dbReference>
<sequence length="385" mass="43062">MQNNNLQYVRREMVGEETPPPSVHGIMHWLRVNLFATPLNMATSLITLFALVWFLPPMIDWLFVNAVWSGPNREVCLTVAQGGIQPDGWSGACWAFVNAKFQQFIYGRYPFEERWRVNLTGLLFVVLLAPLLIPKVPRKIINAILFFIVFPIVAYFLLVGGWFGLPYVETPLWGGLLVTLVLSFVGIAVSLPLGIVLALGRRSQLPVIKSISIIFIEMVRGVPLVTVLFMASVMLPLFLPPGITFDKLLRALIGVALFASAYMAEVVRGGLQAIPRGQYEGADALGLSYWQKTGLIVLPQALKLVIPGIVNTFIGLFKDTSLVYIIGMFDLLGIVRQNFSDANWASPQTPMSGLIFAGFVFWIFCFAMSRYSLFMERRLETGHRR</sequence>
<dbReference type="NCBIfam" id="TIGR01726">
    <property type="entry name" value="HEQRo_perm_3TM"/>
    <property type="match status" value="1"/>
</dbReference>
<reference evidence="10 11" key="1">
    <citation type="submission" date="2018-06" db="EMBL/GenBank/DDBJ databases">
        <title>Genomic Encyclopedia of Type Strains, Phase IV (KMG-IV): sequencing the most valuable type-strain genomes for metagenomic binning, comparative biology and taxonomic classification.</title>
        <authorList>
            <person name="Goeker M."/>
        </authorList>
    </citation>
    <scope>NUCLEOTIDE SEQUENCE [LARGE SCALE GENOMIC DNA]</scope>
    <source>
        <strain evidence="10 11">DSM 26720</strain>
    </source>
</reference>